<keyword evidence="3" id="KW-0238">DNA-binding</keyword>
<dbReference type="PANTHER" id="PTHR30537:SF5">
    <property type="entry name" value="HTH-TYPE TRANSCRIPTIONAL ACTIVATOR TTDR-RELATED"/>
    <property type="match status" value="1"/>
</dbReference>
<dbReference type="Pfam" id="PF00126">
    <property type="entry name" value="HTH_1"/>
    <property type="match status" value="1"/>
</dbReference>
<dbReference type="InterPro" id="IPR000847">
    <property type="entry name" value="LysR_HTH_N"/>
</dbReference>
<dbReference type="eggNOG" id="COG0583">
    <property type="taxonomic scope" value="Bacteria"/>
</dbReference>
<gene>
    <name evidence="6" type="ordered locus">XBJ1_2330</name>
</gene>
<evidence type="ECO:0000256" key="3">
    <source>
        <dbReference type="ARBA" id="ARBA00023125"/>
    </source>
</evidence>
<dbReference type="PANTHER" id="PTHR30537">
    <property type="entry name" value="HTH-TYPE TRANSCRIPTIONAL REGULATOR"/>
    <property type="match status" value="1"/>
</dbReference>
<dbReference type="Gene3D" id="3.40.190.290">
    <property type="match status" value="1"/>
</dbReference>
<keyword evidence="2" id="KW-0805">Transcription regulation</keyword>
<keyword evidence="4" id="KW-0804">Transcription</keyword>
<dbReference type="GO" id="GO:0003677">
    <property type="term" value="F:DNA binding"/>
    <property type="evidence" value="ECO:0007669"/>
    <property type="project" value="UniProtKB-KW"/>
</dbReference>
<evidence type="ECO:0000259" key="5">
    <source>
        <dbReference type="PROSITE" id="PS50931"/>
    </source>
</evidence>
<dbReference type="InterPro" id="IPR058163">
    <property type="entry name" value="LysR-type_TF_proteobact-type"/>
</dbReference>
<accession>D3V1B2</accession>
<dbReference type="SUPFAM" id="SSF53850">
    <property type="entry name" value="Periplasmic binding protein-like II"/>
    <property type="match status" value="1"/>
</dbReference>
<comment type="similarity">
    <text evidence="1">Belongs to the LysR transcriptional regulatory family.</text>
</comment>
<dbReference type="PRINTS" id="PR00039">
    <property type="entry name" value="HTHLYSR"/>
</dbReference>
<sequence>MRKNDHFSGIIAFVMTAQLGSFTAAAERLGLTKSAVGKSLNRLEERLGLKLFQRSTRSLSLTPEGDIFLQSCQNAIAILEQAEAGIASHITSPIGRLRIDLPAAFGRQRILPILLNITKEYPELTLSVSFSERFVDVIEDGIDLVIRIGELADSSGLIARRLTTQKLVICATPDYLQRRGIPTSSDELNQHHCIVGFRRHQPFHWCLRITNSNNKNITPPPTYELADGDAMLTAVLAGCGLAQLPLWMVNRYLKSGELKTVLPEYSGAEVPISAIWPKNRHLLPKIRYVMLSILLLQQQKKVYWMNNNELLNNRFI</sequence>
<dbReference type="STRING" id="406818.XBJ1_2330"/>
<dbReference type="InterPro" id="IPR036390">
    <property type="entry name" value="WH_DNA-bd_sf"/>
</dbReference>
<evidence type="ECO:0000256" key="4">
    <source>
        <dbReference type="ARBA" id="ARBA00023163"/>
    </source>
</evidence>
<evidence type="ECO:0000256" key="1">
    <source>
        <dbReference type="ARBA" id="ARBA00009437"/>
    </source>
</evidence>
<dbReference type="GO" id="GO:0003700">
    <property type="term" value="F:DNA-binding transcription factor activity"/>
    <property type="evidence" value="ECO:0007669"/>
    <property type="project" value="InterPro"/>
</dbReference>
<organism evidence="6 7">
    <name type="scientific">Xenorhabdus bovienii (strain SS-2004)</name>
    <name type="common">Xenorhabdus nematophila subsp. bovienii</name>
    <dbReference type="NCBI Taxonomy" id="406818"/>
    <lineage>
        <taxon>Bacteria</taxon>
        <taxon>Pseudomonadati</taxon>
        <taxon>Pseudomonadota</taxon>
        <taxon>Gammaproteobacteria</taxon>
        <taxon>Enterobacterales</taxon>
        <taxon>Morganellaceae</taxon>
        <taxon>Xenorhabdus</taxon>
    </lineage>
</organism>
<reference evidence="6" key="1">
    <citation type="journal article" date="2011" name="PLoS ONE">
        <title>The entomopathogenic bacterial endosymbionts xenorhabdus and photorhabdus: convergent lifestyles from divergent genomes.</title>
        <authorList>
            <person name="Chaston J.M."/>
            <person name="Suen G."/>
            <person name="Tucker S.L."/>
            <person name="Andersen A.W."/>
            <person name="Bhasin A."/>
            <person name="Bode E."/>
            <person name="Bode H.B."/>
            <person name="Brachmann A.O."/>
            <person name="Cowles C.E."/>
            <person name="Cowles K.N."/>
            <person name="Darby C."/>
            <person name="de Leon L."/>
            <person name="Drace K."/>
            <person name="Du Z."/>
            <person name="Givaudan A."/>
            <person name="Herbert Tran E.E."/>
            <person name="Jewell K.A."/>
            <person name="Knack J.J."/>
            <person name="Krasomil-Osterfeld K.C."/>
            <person name="Kukor R."/>
            <person name="Lanois A."/>
            <person name="Latreille P."/>
            <person name="Leimgruber N.K."/>
            <person name="Lipke C.M."/>
            <person name="Liu R."/>
            <person name="Lu X."/>
            <person name="Martens E.C."/>
            <person name="Marri P.R."/>
            <person name="Medigue C."/>
            <person name="Menard M.L."/>
            <person name="Miller N.M."/>
            <person name="Morales-Soto N."/>
            <person name="Norton S."/>
            <person name="Ogier J.C."/>
            <person name="Orchard S.S."/>
            <person name="Park D."/>
            <person name="Park Y."/>
            <person name="Qurollo B.A."/>
            <person name="Sugar D.R."/>
            <person name="Richards G.R."/>
            <person name="Rouy Z."/>
            <person name="Slominski B."/>
            <person name="Slominski K."/>
            <person name="Snyder H."/>
            <person name="Tjaden B.C."/>
            <person name="van der Hoeven R."/>
            <person name="Welch R.D."/>
            <person name="Wheeler C."/>
            <person name="Xiang B."/>
            <person name="Barbazuk B."/>
            <person name="Gaudriault S."/>
            <person name="Goodner B."/>
            <person name="Slater S.C."/>
            <person name="Forst S."/>
            <person name="Goldman B.S."/>
            <person name="Goodrich-Blair H."/>
        </authorList>
    </citation>
    <scope>NUCLEOTIDE SEQUENCE [LARGE SCALE GENOMIC DNA]</scope>
    <source>
        <strain evidence="6">SS-2004</strain>
    </source>
</reference>
<dbReference type="SUPFAM" id="SSF46785">
    <property type="entry name" value="Winged helix' DNA-binding domain"/>
    <property type="match status" value="1"/>
</dbReference>
<dbReference type="CDD" id="cd08475">
    <property type="entry name" value="PBP2_CrgA_like_6"/>
    <property type="match status" value="1"/>
</dbReference>
<dbReference type="PATRIC" id="fig|406818.4.peg.2100"/>
<dbReference type="HOGENOM" id="CLU_039613_16_0_6"/>
<dbReference type="EMBL" id="FN667741">
    <property type="protein sequence ID" value="CBJ81456.1"/>
    <property type="molecule type" value="Genomic_DNA"/>
</dbReference>
<dbReference type="FunFam" id="1.10.10.10:FF:000001">
    <property type="entry name" value="LysR family transcriptional regulator"/>
    <property type="match status" value="1"/>
</dbReference>
<dbReference type="Pfam" id="PF03466">
    <property type="entry name" value="LysR_substrate"/>
    <property type="match status" value="1"/>
</dbReference>
<evidence type="ECO:0000256" key="2">
    <source>
        <dbReference type="ARBA" id="ARBA00023015"/>
    </source>
</evidence>
<dbReference type="InterPro" id="IPR005119">
    <property type="entry name" value="LysR_subst-bd"/>
</dbReference>
<protein>
    <submittedName>
        <fullName evidence="6">Transcriptional regulator</fullName>
    </submittedName>
</protein>
<dbReference type="AlphaFoldDB" id="D3V1B2"/>
<proteinExistence type="inferred from homology"/>
<evidence type="ECO:0000313" key="6">
    <source>
        <dbReference type="EMBL" id="CBJ81456.1"/>
    </source>
</evidence>
<dbReference type="Proteomes" id="UP000002045">
    <property type="component" value="Chromosome"/>
</dbReference>
<dbReference type="InterPro" id="IPR036388">
    <property type="entry name" value="WH-like_DNA-bd_sf"/>
</dbReference>
<feature type="domain" description="HTH lysR-type" evidence="5">
    <location>
        <begin position="12"/>
        <end position="62"/>
    </location>
</feature>
<dbReference type="Gene3D" id="1.10.10.10">
    <property type="entry name" value="Winged helix-like DNA-binding domain superfamily/Winged helix DNA-binding domain"/>
    <property type="match status" value="1"/>
</dbReference>
<dbReference type="RefSeq" id="WP_012988772.1">
    <property type="nucleotide sequence ID" value="NC_013892.1"/>
</dbReference>
<dbReference type="KEGG" id="xbo:XBJ1_2330"/>
<dbReference type="PROSITE" id="PS50931">
    <property type="entry name" value="HTH_LYSR"/>
    <property type="match status" value="1"/>
</dbReference>
<name>D3V1B2_XENBS</name>
<evidence type="ECO:0000313" key="7">
    <source>
        <dbReference type="Proteomes" id="UP000002045"/>
    </source>
</evidence>